<reference evidence="2 3" key="1">
    <citation type="submission" date="2017-12" db="EMBL/GenBank/DDBJ databases">
        <title>Comparative genomics of Botrytis spp.</title>
        <authorList>
            <person name="Valero-Jimenez C.A."/>
            <person name="Tapia P."/>
            <person name="Veloso J."/>
            <person name="Silva-Moreno E."/>
            <person name="Staats M."/>
            <person name="Valdes J.H."/>
            <person name="Van Kan J.A.L."/>
        </authorList>
    </citation>
    <scope>NUCLEOTIDE SEQUENCE [LARGE SCALE GENOMIC DNA]</scope>
    <source>
        <strain evidence="2 3">Bp0003</strain>
    </source>
</reference>
<sequence length="255" mass="29931">MPPPTRNFWNQPWASYNTALQECNHCQLIFTLYNCGCVRMTLPDFDKDPLSKSCRTYPSFEYSSKPKPTTRPKVLYKRKNSGCGRSKESDCRWNAKEEKQCPYEPNSRRDCEDYVHIYKKCTHVEMGFVRMCQNQEDRCNRGELPKHVPHIVGGVVDDFCSRECVDEQAVLDEEQQILEEEKARRRSENGLRKEMKGKDILTNQRTQRARSNRPRNYDSASTSSTSSGSPYQHYKYTDAQLEVVSRNTTRKHRYK</sequence>
<organism evidence="2 3">
    <name type="scientific">Botrytis paeoniae</name>
    <dbReference type="NCBI Taxonomy" id="278948"/>
    <lineage>
        <taxon>Eukaryota</taxon>
        <taxon>Fungi</taxon>
        <taxon>Dikarya</taxon>
        <taxon>Ascomycota</taxon>
        <taxon>Pezizomycotina</taxon>
        <taxon>Leotiomycetes</taxon>
        <taxon>Helotiales</taxon>
        <taxon>Sclerotiniaceae</taxon>
        <taxon>Botrytis</taxon>
    </lineage>
</organism>
<evidence type="ECO:0000313" key="3">
    <source>
        <dbReference type="Proteomes" id="UP000297910"/>
    </source>
</evidence>
<keyword evidence="3" id="KW-1185">Reference proteome</keyword>
<proteinExistence type="predicted"/>
<evidence type="ECO:0000256" key="1">
    <source>
        <dbReference type="SAM" id="MobiDB-lite"/>
    </source>
</evidence>
<feature type="compositionally biased region" description="Low complexity" evidence="1">
    <location>
        <begin position="219"/>
        <end position="229"/>
    </location>
</feature>
<gene>
    <name evidence="2" type="ORF">BPAE_0176g00090</name>
</gene>
<feature type="compositionally biased region" description="Basic and acidic residues" evidence="1">
    <location>
        <begin position="181"/>
        <end position="199"/>
    </location>
</feature>
<dbReference type="Proteomes" id="UP000297910">
    <property type="component" value="Unassembled WGS sequence"/>
</dbReference>
<comment type="caution">
    <text evidence="2">The sequence shown here is derived from an EMBL/GenBank/DDBJ whole genome shotgun (WGS) entry which is preliminary data.</text>
</comment>
<protein>
    <submittedName>
        <fullName evidence="2">Uncharacterized protein</fullName>
    </submittedName>
</protein>
<dbReference type="EMBL" id="PQXI01000176">
    <property type="protein sequence ID" value="TGO22244.1"/>
    <property type="molecule type" value="Genomic_DNA"/>
</dbReference>
<evidence type="ECO:0000313" key="2">
    <source>
        <dbReference type="EMBL" id="TGO22244.1"/>
    </source>
</evidence>
<name>A0A4Z1FBR6_9HELO</name>
<dbReference type="AlphaFoldDB" id="A0A4Z1FBR6"/>
<feature type="region of interest" description="Disordered" evidence="1">
    <location>
        <begin position="181"/>
        <end position="255"/>
    </location>
</feature>
<accession>A0A4Z1FBR6</accession>